<dbReference type="AlphaFoldDB" id="A0A4U3ASG8"/>
<proteinExistence type="predicted"/>
<sequence length="54" mass="6076">NADDVVYEEAEFIVQMDSFTKDYTGDTVKLDYKTTGFSITTPSETLVYGLSIKK</sequence>
<protein>
    <submittedName>
        <fullName evidence="1">Fe-S cluster assembly protein HesB</fullName>
    </submittedName>
</protein>
<accession>A0A4U3ASG8</accession>
<gene>
    <name evidence="1" type="ORF">FC699_22435</name>
</gene>
<organism evidence="1 2">
    <name type="scientific">Bacillus wiedmannii</name>
    <dbReference type="NCBI Taxonomy" id="1890302"/>
    <lineage>
        <taxon>Bacteria</taxon>
        <taxon>Bacillati</taxon>
        <taxon>Bacillota</taxon>
        <taxon>Bacilli</taxon>
        <taxon>Bacillales</taxon>
        <taxon>Bacillaceae</taxon>
        <taxon>Bacillus</taxon>
        <taxon>Bacillus cereus group</taxon>
    </lineage>
</organism>
<evidence type="ECO:0000313" key="2">
    <source>
        <dbReference type="Proteomes" id="UP000305222"/>
    </source>
</evidence>
<evidence type="ECO:0000313" key="1">
    <source>
        <dbReference type="EMBL" id="TKI91238.1"/>
    </source>
</evidence>
<comment type="caution">
    <text evidence="1">The sequence shown here is derived from an EMBL/GenBank/DDBJ whole genome shotgun (WGS) entry which is preliminary data.</text>
</comment>
<dbReference type="Proteomes" id="UP000305222">
    <property type="component" value="Unassembled WGS sequence"/>
</dbReference>
<reference evidence="1 2" key="1">
    <citation type="journal article" date="2019" name="Environ. Microbiol.">
        <title>An active ?-lactamase is a part of an orchestrated cell wall stress resistance network of Bacillus subtilis and related rhizosphere species.</title>
        <authorList>
            <person name="Bucher T."/>
            <person name="Keren-Paz A."/>
            <person name="Hausser J."/>
            <person name="Olender T."/>
            <person name="Cytryn E."/>
            <person name="Kolodkin-Gal I."/>
        </authorList>
    </citation>
    <scope>NUCLEOTIDE SEQUENCE [LARGE SCALE GENOMIC DNA]</scope>
    <source>
        <strain evidence="1 2">I5</strain>
    </source>
</reference>
<name>A0A4U3ASG8_9BACI</name>
<feature type="non-terminal residue" evidence="1">
    <location>
        <position position="1"/>
    </location>
</feature>
<dbReference type="EMBL" id="SZON01001403">
    <property type="protein sequence ID" value="TKI91238.1"/>
    <property type="molecule type" value="Genomic_DNA"/>
</dbReference>